<dbReference type="RefSeq" id="WP_092351171.1">
    <property type="nucleotide sequence ID" value="NZ_CZVW01000042.1"/>
</dbReference>
<name>A0A0P1P0P7_9BACT</name>
<dbReference type="AlphaFoldDB" id="A0A0P1P0P7"/>
<keyword evidence="3" id="KW-1185">Reference proteome</keyword>
<reference evidence="3" key="1">
    <citation type="submission" date="2015-11" db="EMBL/GenBank/DDBJ databases">
        <authorList>
            <person name="Varghese N."/>
        </authorList>
    </citation>
    <scope>NUCLEOTIDE SEQUENCE [LARGE SCALE GENOMIC DNA]</scope>
    <source>
        <strain evidence="3">JGI-23</strain>
    </source>
</reference>
<keyword evidence="1" id="KW-0812">Transmembrane</keyword>
<dbReference type="Proteomes" id="UP000199197">
    <property type="component" value="Unassembled WGS sequence"/>
</dbReference>
<dbReference type="EMBL" id="CZVW01000042">
    <property type="protein sequence ID" value="CUT05497.1"/>
    <property type="molecule type" value="Genomic_DNA"/>
</dbReference>
<organism evidence="2 3">
    <name type="scientific">Candidatus Chryseopegocella kryptomonas</name>
    <dbReference type="NCBI Taxonomy" id="1633643"/>
    <lineage>
        <taxon>Bacteria</taxon>
        <taxon>Pseudomonadati</taxon>
        <taxon>Candidatus Kryptoniota</taxon>
        <taxon>Candidatus Chryseopegocella</taxon>
    </lineage>
</organism>
<proteinExistence type="predicted"/>
<gene>
    <name evidence="2" type="ORF">JGI23_01977</name>
</gene>
<feature type="transmembrane region" description="Helical" evidence="1">
    <location>
        <begin position="7"/>
        <end position="29"/>
    </location>
</feature>
<keyword evidence="1" id="KW-1133">Transmembrane helix</keyword>
<accession>A0A0P1P0P7</accession>
<sequence length="69" mass="8219">MKISQKTFNWITYTSLAILILLLLGMLTRTIPPQYYMHTLVVAIALFVLRIFLRIQMYRQARSEENEKN</sequence>
<feature type="transmembrane region" description="Helical" evidence="1">
    <location>
        <begin position="35"/>
        <end position="53"/>
    </location>
</feature>
<keyword evidence="1" id="KW-0472">Membrane</keyword>
<evidence type="ECO:0000313" key="3">
    <source>
        <dbReference type="Proteomes" id="UP000199197"/>
    </source>
</evidence>
<protein>
    <submittedName>
        <fullName evidence="2">Uncharacterized protein</fullName>
    </submittedName>
</protein>
<evidence type="ECO:0000313" key="2">
    <source>
        <dbReference type="EMBL" id="CUT05497.1"/>
    </source>
</evidence>
<evidence type="ECO:0000256" key="1">
    <source>
        <dbReference type="SAM" id="Phobius"/>
    </source>
</evidence>